<dbReference type="PRINTS" id="PR00380">
    <property type="entry name" value="KINESINHEAVY"/>
</dbReference>
<feature type="region of interest" description="Disordered" evidence="12">
    <location>
        <begin position="884"/>
        <end position="915"/>
    </location>
</feature>
<keyword evidence="5 9" id="KW-0067">ATP-binding</keyword>
<feature type="coiled-coil region" evidence="11">
    <location>
        <begin position="549"/>
        <end position="872"/>
    </location>
</feature>
<evidence type="ECO:0000256" key="4">
    <source>
        <dbReference type="ARBA" id="ARBA00022741"/>
    </source>
</evidence>
<dbReference type="Gene3D" id="3.40.850.10">
    <property type="entry name" value="Kinesin motor domain"/>
    <property type="match status" value="1"/>
</dbReference>
<dbReference type="SMART" id="SM00129">
    <property type="entry name" value="KISc"/>
    <property type="match status" value="1"/>
</dbReference>
<dbReference type="GO" id="GO:0005874">
    <property type="term" value="C:microtubule"/>
    <property type="evidence" value="ECO:0007669"/>
    <property type="project" value="UniProtKB-KW"/>
</dbReference>
<keyword evidence="15" id="KW-1185">Reference proteome</keyword>
<proteinExistence type="inferred from homology"/>
<keyword evidence="7 9" id="KW-0505">Motor protein</keyword>
<dbReference type="GO" id="GO:0048489">
    <property type="term" value="P:synaptic vesicle transport"/>
    <property type="evidence" value="ECO:0007669"/>
    <property type="project" value="UniProtKB-ARBA"/>
</dbReference>
<comment type="subcellular location">
    <subcellularLocation>
        <location evidence="1">Cytoplasm</location>
        <location evidence="1">Cytoskeleton</location>
    </subcellularLocation>
</comment>
<comment type="similarity">
    <text evidence="9 10">Belongs to the TRAFAC class myosin-kinesin ATPase superfamily. Kinesin family.</text>
</comment>
<dbReference type="GO" id="GO:0005524">
    <property type="term" value="F:ATP binding"/>
    <property type="evidence" value="ECO:0007669"/>
    <property type="project" value="UniProtKB-UniRule"/>
</dbReference>
<feature type="domain" description="Kinesin motor" evidence="13">
    <location>
        <begin position="1"/>
        <end position="285"/>
    </location>
</feature>
<evidence type="ECO:0000313" key="15">
    <source>
        <dbReference type="Proteomes" id="UP000521322"/>
    </source>
</evidence>
<dbReference type="CDD" id="cd23649">
    <property type="entry name" value="Khc_CBD_cc"/>
    <property type="match status" value="1"/>
</dbReference>
<evidence type="ECO:0000256" key="8">
    <source>
        <dbReference type="ARBA" id="ARBA00023212"/>
    </source>
</evidence>
<evidence type="ECO:0000256" key="5">
    <source>
        <dbReference type="ARBA" id="ARBA00022840"/>
    </source>
</evidence>
<dbReference type="SUPFAM" id="SSF52540">
    <property type="entry name" value="P-loop containing nucleoside triphosphate hydrolases"/>
    <property type="match status" value="1"/>
</dbReference>
<dbReference type="GO" id="GO:0030951">
    <property type="term" value="P:establishment or maintenance of microtubule cytoskeleton polarity"/>
    <property type="evidence" value="ECO:0007669"/>
    <property type="project" value="UniProtKB-ARBA"/>
</dbReference>
<dbReference type="PROSITE" id="PS50067">
    <property type="entry name" value="KINESIN_MOTOR_2"/>
    <property type="match status" value="1"/>
</dbReference>
<dbReference type="GO" id="GO:0098957">
    <property type="term" value="P:anterograde axonal transport of mitochondrion"/>
    <property type="evidence" value="ECO:0007669"/>
    <property type="project" value="UniProtKB-ARBA"/>
</dbReference>
<evidence type="ECO:0000256" key="9">
    <source>
        <dbReference type="PROSITE-ProRule" id="PRU00283"/>
    </source>
</evidence>
<dbReference type="Gene3D" id="6.10.250.1590">
    <property type="match status" value="1"/>
</dbReference>
<evidence type="ECO:0000256" key="11">
    <source>
        <dbReference type="SAM" id="Coils"/>
    </source>
</evidence>
<dbReference type="GO" id="GO:0007097">
    <property type="term" value="P:nuclear migration"/>
    <property type="evidence" value="ECO:0007669"/>
    <property type="project" value="UniProtKB-ARBA"/>
</dbReference>
<dbReference type="GO" id="GO:0008017">
    <property type="term" value="F:microtubule binding"/>
    <property type="evidence" value="ECO:0007669"/>
    <property type="project" value="InterPro"/>
</dbReference>
<evidence type="ECO:0000256" key="1">
    <source>
        <dbReference type="ARBA" id="ARBA00004245"/>
    </source>
</evidence>
<evidence type="ECO:0000256" key="10">
    <source>
        <dbReference type="RuleBase" id="RU000394"/>
    </source>
</evidence>
<dbReference type="AlphaFoldDB" id="A0A7K6IEQ7"/>
<feature type="coiled-coil region" evidence="11">
    <location>
        <begin position="372"/>
        <end position="490"/>
    </location>
</feature>
<organism evidence="14 15">
    <name type="scientific">Dasyornis broadbenti</name>
    <name type="common">rufous bristle-bird</name>
    <dbReference type="NCBI Taxonomy" id="243059"/>
    <lineage>
        <taxon>Eukaryota</taxon>
        <taxon>Metazoa</taxon>
        <taxon>Chordata</taxon>
        <taxon>Craniata</taxon>
        <taxon>Vertebrata</taxon>
        <taxon>Euteleostomi</taxon>
        <taxon>Archelosauria</taxon>
        <taxon>Archosauria</taxon>
        <taxon>Dinosauria</taxon>
        <taxon>Saurischia</taxon>
        <taxon>Theropoda</taxon>
        <taxon>Coelurosauria</taxon>
        <taxon>Aves</taxon>
        <taxon>Neognathae</taxon>
        <taxon>Neoaves</taxon>
        <taxon>Telluraves</taxon>
        <taxon>Australaves</taxon>
        <taxon>Passeriformes</taxon>
        <taxon>Meliphagoidea</taxon>
        <taxon>Dasyornithidae</taxon>
        <taxon>Dasyornis</taxon>
    </lineage>
</organism>
<keyword evidence="2" id="KW-0963">Cytoplasm</keyword>
<feature type="compositionally biased region" description="Polar residues" evidence="12">
    <location>
        <begin position="906"/>
        <end position="915"/>
    </location>
</feature>
<evidence type="ECO:0000259" key="13">
    <source>
        <dbReference type="PROSITE" id="PS50067"/>
    </source>
</evidence>
<dbReference type="InterPro" id="IPR027417">
    <property type="entry name" value="P-loop_NTPase"/>
</dbReference>
<reference evidence="14 15" key="1">
    <citation type="submission" date="2019-09" db="EMBL/GenBank/DDBJ databases">
        <title>Bird 10,000 Genomes (B10K) Project - Family phase.</title>
        <authorList>
            <person name="Zhang G."/>
        </authorList>
    </citation>
    <scope>NUCLEOTIDE SEQUENCE [LARGE SCALE GENOMIC DNA]</scope>
    <source>
        <strain evidence="14">B10K-DU-029-49</strain>
        <tissue evidence="14">Liver</tissue>
    </source>
</reference>
<feature type="coiled-coil region" evidence="11">
    <location>
        <begin position="290"/>
        <end position="331"/>
    </location>
</feature>
<dbReference type="GO" id="GO:0032991">
    <property type="term" value="C:protein-containing complex"/>
    <property type="evidence" value="ECO:0007669"/>
    <property type="project" value="UniProtKB-ARBA"/>
</dbReference>
<dbReference type="GO" id="GO:1904115">
    <property type="term" value="C:axon cytoplasm"/>
    <property type="evidence" value="ECO:0007669"/>
    <property type="project" value="GOC"/>
</dbReference>
<keyword evidence="8" id="KW-0206">Cytoskeleton</keyword>
<dbReference type="EMBL" id="VZRN01006444">
    <property type="protein sequence ID" value="NWV85981.1"/>
    <property type="molecule type" value="Genomic_DNA"/>
</dbReference>
<keyword evidence="4 9" id="KW-0547">Nucleotide-binding</keyword>
<keyword evidence="6 11" id="KW-0175">Coiled coil</keyword>
<feature type="non-terminal residue" evidence="14">
    <location>
        <position position="1"/>
    </location>
</feature>
<comment type="caution">
    <text evidence="14">The sequence shown here is derived from an EMBL/GenBank/DDBJ whole genome shotgun (WGS) entry which is preliminary data.</text>
</comment>
<dbReference type="InterPro" id="IPR001752">
    <property type="entry name" value="Kinesin_motor_dom"/>
</dbReference>
<evidence type="ECO:0000256" key="3">
    <source>
        <dbReference type="ARBA" id="ARBA00022701"/>
    </source>
</evidence>
<dbReference type="GO" id="GO:0003777">
    <property type="term" value="F:microtubule motor activity"/>
    <property type="evidence" value="ECO:0007669"/>
    <property type="project" value="InterPro"/>
</dbReference>
<dbReference type="GO" id="GO:0007292">
    <property type="term" value="P:female gamete generation"/>
    <property type="evidence" value="ECO:0007669"/>
    <property type="project" value="UniProtKB-ARBA"/>
</dbReference>
<feature type="non-terminal residue" evidence="14">
    <location>
        <position position="915"/>
    </location>
</feature>
<name>A0A7K6IEQ7_9PASS</name>
<evidence type="ECO:0000256" key="7">
    <source>
        <dbReference type="ARBA" id="ARBA00023175"/>
    </source>
</evidence>
<sequence length="915" mass="104845">QGKPYVFDRVLPPNTTQEQVYNACAKQIVKDVLEGYNGTIFAYGQTSSGKTHTMEGKLHDPQLMGIIPRIAHDIFDHIYSMDENLEFHIKVSYFEIYLDKIRDLLDVSKTNLAVHEDKNRVPYVKGCTERFVSSPEEVLDVIDEGKANRHVAVTNMNEHSSRSHSIFLINIKQENVETEKKLSGKLYLVDLAGSEKVSKTGAEGAVLDEAKNINKSLSALGNVISALAEGTKTHVPYRDSKMTRILQDSLGGNCRTTIVICCSPSVFNEAETKSTLMFGQRAKTIKNTVSVNLELTAEEWKKKYEKEKDKNKSLKNVIQHLELELNRWRNGEAVPEDEQISAKDQKNLEPFDNTPIIDNITPVVASISTEEKQKYDEEISSLYRQLDDKDDEINQQSQLAEKLKQQMLDQEELLASTRRDYEKIQEELTRLQIENEAAKDEVKEVLQALEELAVNYDQKSQEVEDKTRTNEQLADELAQKSSALTATQRELGQLQELSNHQKKRATEILNLLLKDLGEIGGIIGTNDVKTLADVNGVIEEEFTMARLYISKMKSEVKSLVNRSKQLESAQMDSNRKMNASERELAACQLLISQHEAKIKSLTDYMQNMEQKRRQLEESQDSLNEELAKLRAQEKMHEVSFKDKEKEHLTRLQDAEEMKKALEQQMESHREAHQKQLSRLRDEIEEKQKIIDEIRDMNQKLQLEQEKLSADYDKLKIEDQEREMKLEKLILLNDKREQAREDLKGLEETVARELQTLHNLRKLFVQDLTTRVKKSVELDSDDGGGSAAQKQKISFLENNLEQLTKVHKQLVRDNADLRCELPKLEKRLRATAERVKALESALKEAKENAMRDRKRYQQEVDRIKEAVRAKNMARRAHSAQIAKPIRPGHYPASSPTAVHAIRGGGMSNSSYYHNTK</sequence>
<evidence type="ECO:0000256" key="12">
    <source>
        <dbReference type="SAM" id="MobiDB-lite"/>
    </source>
</evidence>
<feature type="binding site" evidence="9">
    <location>
        <begin position="44"/>
        <end position="51"/>
    </location>
    <ligand>
        <name>ATP</name>
        <dbReference type="ChEBI" id="CHEBI:30616"/>
    </ligand>
</feature>
<dbReference type="InterPro" id="IPR059182">
    <property type="entry name" value="Khc_C"/>
</dbReference>
<dbReference type="InterPro" id="IPR019821">
    <property type="entry name" value="Kinesin_motor_CS"/>
</dbReference>
<keyword evidence="3 10" id="KW-0493">Microtubule</keyword>
<evidence type="ECO:0000256" key="6">
    <source>
        <dbReference type="ARBA" id="ARBA00023054"/>
    </source>
</evidence>
<dbReference type="CDD" id="cd01369">
    <property type="entry name" value="KISc_KHC_KIF5"/>
    <property type="match status" value="1"/>
</dbReference>
<dbReference type="FunFam" id="3.40.850.10:FF:000067">
    <property type="entry name" value="Kinesin-like protein"/>
    <property type="match status" value="1"/>
</dbReference>
<dbReference type="PANTHER" id="PTHR47968:SF70">
    <property type="entry name" value="KINESIN HEAVY CHAIN ISOFORM 5C"/>
    <property type="match status" value="1"/>
</dbReference>
<accession>A0A7K6IEQ7</accession>
<dbReference type="InterPro" id="IPR036961">
    <property type="entry name" value="Kinesin_motor_dom_sf"/>
</dbReference>
<dbReference type="Pfam" id="PF00225">
    <property type="entry name" value="Kinesin"/>
    <property type="match status" value="1"/>
</dbReference>
<evidence type="ECO:0000256" key="2">
    <source>
        <dbReference type="ARBA" id="ARBA00022490"/>
    </source>
</evidence>
<dbReference type="PANTHER" id="PTHR47968">
    <property type="entry name" value="CENTROMERE PROTEIN E"/>
    <property type="match status" value="1"/>
</dbReference>
<protein>
    <recommendedName>
        <fullName evidence="10">Kinesin-like protein</fullName>
    </recommendedName>
</protein>
<dbReference type="InterPro" id="IPR027640">
    <property type="entry name" value="Kinesin-like_fam"/>
</dbReference>
<dbReference type="PROSITE" id="PS00411">
    <property type="entry name" value="KINESIN_MOTOR_1"/>
    <property type="match status" value="1"/>
</dbReference>
<gene>
    <name evidence="14" type="primary">Kif5c</name>
    <name evidence="14" type="ORF">DASBRO_R12652</name>
</gene>
<evidence type="ECO:0000313" key="14">
    <source>
        <dbReference type="EMBL" id="NWV85981.1"/>
    </source>
</evidence>
<dbReference type="Proteomes" id="UP000521322">
    <property type="component" value="Unassembled WGS sequence"/>
</dbReference>